<dbReference type="RefSeq" id="WP_062394132.1">
    <property type="nucleotide sequence ID" value="NZ_CP011853.1"/>
</dbReference>
<accession>A0A0N7FV32</accession>
<evidence type="ECO:0000313" key="1">
    <source>
        <dbReference type="EMBL" id="ALG86031.1"/>
    </source>
</evidence>
<organism evidence="1 2">
    <name type="scientific">Gordonia phthalatica</name>
    <dbReference type="NCBI Taxonomy" id="1136941"/>
    <lineage>
        <taxon>Bacteria</taxon>
        <taxon>Bacillati</taxon>
        <taxon>Actinomycetota</taxon>
        <taxon>Actinomycetes</taxon>
        <taxon>Mycobacteriales</taxon>
        <taxon>Gordoniaceae</taxon>
        <taxon>Gordonia</taxon>
    </lineage>
</organism>
<reference evidence="2" key="1">
    <citation type="submission" date="2015-06" db="EMBL/GenBank/DDBJ databases">
        <title>Complete genome sequence and metabolic analysis of phthalate degradation pathway in Gordonia sp. QH-11.</title>
        <authorList>
            <person name="Jin D."/>
            <person name="Kong X."/>
            <person name="Bai Z."/>
        </authorList>
    </citation>
    <scope>NUCLEOTIDE SEQUENCE [LARGE SCALE GENOMIC DNA]</scope>
    <source>
        <strain evidence="2">QH-11</strain>
    </source>
</reference>
<gene>
    <name evidence="1" type="ORF">ACH46_17925</name>
</gene>
<protein>
    <submittedName>
        <fullName evidence="1">Uncharacterized protein</fullName>
    </submittedName>
</protein>
<dbReference type="EMBL" id="CP011853">
    <property type="protein sequence ID" value="ALG86031.1"/>
    <property type="molecule type" value="Genomic_DNA"/>
</dbReference>
<keyword evidence="2" id="KW-1185">Reference proteome</keyword>
<name>A0A0N7FV32_9ACTN</name>
<sequence>MTNANLSGERMDAWLVDASRRLDEPTGDVARLISSIVSGLPQLRRPGRELDTDDELVTVNDRVIKQLLATRIRTASGRLVVRLELHGDDAALTGVTVGLIARYRDDLHERADVVREAARAVLVDSLGPSATAEACANIHVRWQDVYTREWLN</sequence>
<dbReference type="KEGG" id="goq:ACH46_17925"/>
<dbReference type="AlphaFoldDB" id="A0A0N7FV32"/>
<evidence type="ECO:0000313" key="2">
    <source>
        <dbReference type="Proteomes" id="UP000063789"/>
    </source>
</evidence>
<dbReference type="OrthoDB" id="4375230at2"/>
<dbReference type="STRING" id="1136941.ACH46_17925"/>
<dbReference type="PATRIC" id="fig|1136941.3.peg.3665"/>
<proteinExistence type="predicted"/>
<dbReference type="Proteomes" id="UP000063789">
    <property type="component" value="Chromosome"/>
</dbReference>
<reference evidence="1 2" key="2">
    <citation type="journal article" date="2017" name="Int. J. Syst. Evol. Microbiol.">
        <title>Gordonia phthalatica sp. nov., a di-n-butyl phthalate-degrading bacterium isolated from activated sludge.</title>
        <authorList>
            <person name="Jin D."/>
            <person name="Kong X."/>
            <person name="Jia M."/>
            <person name="Yu X."/>
            <person name="Wang X."/>
            <person name="Zhuang X."/>
            <person name="Deng Y."/>
            <person name="Bai Z."/>
        </authorList>
    </citation>
    <scope>NUCLEOTIDE SEQUENCE [LARGE SCALE GENOMIC DNA]</scope>
    <source>
        <strain evidence="1 2">QH-11</strain>
    </source>
</reference>